<keyword evidence="3 5" id="KW-0378">Hydrolase</keyword>
<dbReference type="InterPro" id="IPR022398">
    <property type="entry name" value="Peptidase_S8_His-AS"/>
</dbReference>
<keyword evidence="9" id="KW-1185">Reference proteome</keyword>
<dbReference type="InterPro" id="IPR036852">
    <property type="entry name" value="Peptidase_S8/S53_dom_sf"/>
</dbReference>
<evidence type="ECO:0000256" key="1">
    <source>
        <dbReference type="ARBA" id="ARBA00011073"/>
    </source>
</evidence>
<evidence type="ECO:0000259" key="7">
    <source>
        <dbReference type="Pfam" id="PF00082"/>
    </source>
</evidence>
<dbReference type="RefSeq" id="WP_088857871.1">
    <property type="nucleotide sequence ID" value="NZ_CP014862.1"/>
</dbReference>
<sequence>MSRKTLSVLVVLIMALAIVPVTSAPAAATPTVANQNPTTAKLMPVDKQIEKLLQGDEKELRLIIAPAKDKTMKVYDEISKIGKIDPISKPEYQFIVATIPRENLEKLRQIDGIIGIWEDRMVKLPEPVKEPDALPPKDAPQMPNMFLSVFTTQAYNTWVDYGVLGENVTVAVLDTGIDVGHPFLQRTLDGRRKIIDVYDASDEGIAQLYYATDEVQNGTITVDMTVPVYWGVYAKYYGHNPTTEYTMTSYYVGNISGDEYYLGLLPERYFDLNNFAGTPNDPYDLGLFGDLSDVYPVLVVNQSGNFVAYIDYNLNNDFTDDQPLGLFNLTGDYFQTPTLVDIALSRVHIGDMSNDENYPYTIPYGQGIGYAMFMWDAHGHGTHVSGTIAGVGLPDDPVFSDVYGMAPNAQLMEVKVLPGELGFGRTSWIINGMFYAALNGADVISMSLGGGGEINDGLETPEIFFANLLTDYFGVTFAIAAGNEGPTTNTVHAPGDSDLVITVGAYRSSQRWQIFYGVDGVADTMASFSSRGPRMDGLLDPDVTAPGEMIFSSLPLWNTIITGKWYRYYGIWDGTSMATPHVSGAVALMISYAKAHGLRYDPFMIKRALEMTGKHLEETTMIDEGFGLIQVEDAIAALENLSKEPTTYIYGGTTFTGFRNALDKEKIPLSPAYADFNSYFHGEFGLPYFYRGVYIRNEFPESVPLYFYPMDYYPGWGLWYTGSEKAYQISTNVDWITPSTSMVVAGNQTIGAFSIQIDYSKLQPGHIYVGLVYIDDPDTSYIDGFIPVIVDYPMNPNGESHASLSDTALPGVAKHYYFQVAPGTKELRVTLRVPLDENGNPMGRTTLMIARPEGAVVARYVPRYYFVGPGLPEYTWVIKDPEPGTWEITAYTSTFTKPRTGYNESHYEIEVEAASLGVSPHIVRTYSDKPGVVKTQAELVNRGYGDVEVNVTGLGLGRLDLAYAMDRNVTQDGWDVIGVIPVTSSDYYFRVGITQPEDPSADLDLYVYYFPTYDDLMNFTNYELYTDQIGPTSYEYYEAFMPAPGYYLIAVYGYDTVGYNPIHYLFYYQLLGDNGDLQVEPSNVQVNNNGEMPINLMAKVDETGTYLGVVEVVNAETGELIDYAPVIVDVGTPQVAVVPYVEGEIKPGNTVNVTLELRDPNSGDLITSGTKVYVNGMYYYTTLGTVKFEYKVKAGDNLLHITVINPNYGYTDTVLVLNQKVEATKEVKKIESKYEETVTEYYAELTEAMETLPIQTVARISAVTNAYIQKSEEFRGKAMKYALYDPMVSQYYMKQAYKYAVLAQYTLQYYMAMYG</sequence>
<dbReference type="GeneID" id="33319695"/>
<organism evidence="8 9">
    <name type="scientific">Thermococcus profundus</name>
    <dbReference type="NCBI Taxonomy" id="49899"/>
    <lineage>
        <taxon>Archaea</taxon>
        <taxon>Methanobacteriati</taxon>
        <taxon>Methanobacteriota</taxon>
        <taxon>Thermococci</taxon>
        <taxon>Thermococcales</taxon>
        <taxon>Thermococcaceae</taxon>
        <taxon>Thermococcus</taxon>
    </lineage>
</organism>
<evidence type="ECO:0000256" key="3">
    <source>
        <dbReference type="ARBA" id="ARBA00022801"/>
    </source>
</evidence>
<dbReference type="EMBL" id="CP014862">
    <property type="protein sequence ID" value="ASJ02613.1"/>
    <property type="molecule type" value="Genomic_DNA"/>
</dbReference>
<dbReference type="InterPro" id="IPR023827">
    <property type="entry name" value="Peptidase_S8_Asp-AS"/>
</dbReference>
<gene>
    <name evidence="8" type="ORF">A3L09_04735</name>
</gene>
<dbReference type="InterPro" id="IPR050131">
    <property type="entry name" value="Peptidase_S8_subtilisin-like"/>
</dbReference>
<comment type="similarity">
    <text evidence="1 5 6">Belongs to the peptidase S8 family.</text>
</comment>
<keyword evidence="2 5" id="KW-0645">Protease</keyword>
<evidence type="ECO:0000256" key="2">
    <source>
        <dbReference type="ARBA" id="ARBA00022670"/>
    </source>
</evidence>
<dbReference type="PROSITE" id="PS00136">
    <property type="entry name" value="SUBTILASE_ASP"/>
    <property type="match status" value="1"/>
</dbReference>
<name>A0A2Z2MAX7_THEPR</name>
<dbReference type="Proteomes" id="UP000250179">
    <property type="component" value="Chromosome"/>
</dbReference>
<dbReference type="PROSITE" id="PS00138">
    <property type="entry name" value="SUBTILASE_SER"/>
    <property type="match status" value="1"/>
</dbReference>
<dbReference type="KEGG" id="tprf:A3L09_04735"/>
<feature type="active site" description="Charge relay system" evidence="5">
    <location>
        <position position="576"/>
    </location>
</feature>
<dbReference type="GO" id="GO:0004252">
    <property type="term" value="F:serine-type endopeptidase activity"/>
    <property type="evidence" value="ECO:0007669"/>
    <property type="project" value="UniProtKB-UniRule"/>
</dbReference>
<feature type="active site" description="Charge relay system" evidence="5">
    <location>
        <position position="380"/>
    </location>
</feature>
<dbReference type="GO" id="GO:0006508">
    <property type="term" value="P:proteolysis"/>
    <property type="evidence" value="ECO:0007669"/>
    <property type="project" value="UniProtKB-KW"/>
</dbReference>
<dbReference type="Pfam" id="PF00082">
    <property type="entry name" value="Peptidase_S8"/>
    <property type="match status" value="1"/>
</dbReference>
<proteinExistence type="inferred from homology"/>
<dbReference type="SUPFAM" id="SSF52743">
    <property type="entry name" value="Subtilisin-like"/>
    <property type="match status" value="1"/>
</dbReference>
<evidence type="ECO:0000313" key="9">
    <source>
        <dbReference type="Proteomes" id="UP000250179"/>
    </source>
</evidence>
<dbReference type="Gene3D" id="3.40.50.200">
    <property type="entry name" value="Peptidase S8/S53 domain"/>
    <property type="match status" value="2"/>
</dbReference>
<feature type="active site" description="Charge relay system" evidence="5">
    <location>
        <position position="174"/>
    </location>
</feature>
<keyword evidence="4 5" id="KW-0720">Serine protease</keyword>
<protein>
    <submittedName>
        <fullName evidence="8">Pyrolysin (Pls)</fullName>
    </submittedName>
</protein>
<accession>A0A2Z2MAX7</accession>
<dbReference type="PRINTS" id="PR00723">
    <property type="entry name" value="SUBTILISIN"/>
</dbReference>
<dbReference type="InterPro" id="IPR000209">
    <property type="entry name" value="Peptidase_S8/S53_dom"/>
</dbReference>
<dbReference type="InterPro" id="IPR023828">
    <property type="entry name" value="Peptidase_S8_Ser-AS"/>
</dbReference>
<evidence type="ECO:0000256" key="4">
    <source>
        <dbReference type="ARBA" id="ARBA00022825"/>
    </source>
</evidence>
<evidence type="ECO:0000256" key="5">
    <source>
        <dbReference type="PROSITE-ProRule" id="PRU01240"/>
    </source>
</evidence>
<dbReference type="PANTHER" id="PTHR43806:SF11">
    <property type="entry name" value="CEREVISIN-RELATED"/>
    <property type="match status" value="1"/>
</dbReference>
<dbReference type="OrthoDB" id="27270at2157"/>
<dbReference type="PANTHER" id="PTHR43806">
    <property type="entry name" value="PEPTIDASE S8"/>
    <property type="match status" value="1"/>
</dbReference>
<evidence type="ECO:0000256" key="6">
    <source>
        <dbReference type="RuleBase" id="RU003355"/>
    </source>
</evidence>
<reference evidence="8 9" key="1">
    <citation type="submission" date="2016-03" db="EMBL/GenBank/DDBJ databases">
        <title>Complete genome sequence of Thermococcus profundus strain DT5432.</title>
        <authorList>
            <person name="Oger P.M."/>
        </authorList>
    </citation>
    <scope>NUCLEOTIDE SEQUENCE [LARGE SCALE GENOMIC DNA]</scope>
    <source>
        <strain evidence="8 9">DT 5432</strain>
    </source>
</reference>
<dbReference type="PROSITE" id="PS00137">
    <property type="entry name" value="SUBTILASE_HIS"/>
    <property type="match status" value="1"/>
</dbReference>
<feature type="domain" description="Peptidase S8/S53" evidence="7">
    <location>
        <begin position="165"/>
        <end position="627"/>
    </location>
</feature>
<evidence type="ECO:0000313" key="8">
    <source>
        <dbReference type="EMBL" id="ASJ02613.1"/>
    </source>
</evidence>
<dbReference type="PROSITE" id="PS51892">
    <property type="entry name" value="SUBTILASE"/>
    <property type="match status" value="1"/>
</dbReference>
<dbReference type="InterPro" id="IPR015500">
    <property type="entry name" value="Peptidase_S8_subtilisin-rel"/>
</dbReference>